<reference evidence="3 4" key="1">
    <citation type="submission" date="2018-01" db="EMBL/GenBank/DDBJ databases">
        <title>Saezia sanguinis gen. nov., sp. nov., in the order Burkholderiales isolated from human blood.</title>
        <authorList>
            <person name="Medina-Pascual M.J."/>
            <person name="Valdezate S."/>
            <person name="Monzon S."/>
            <person name="Cuesta I."/>
            <person name="Carrasco G."/>
            <person name="Villalon P."/>
            <person name="Saez-Nieto J.A."/>
        </authorList>
    </citation>
    <scope>NUCLEOTIDE SEQUENCE [LARGE SCALE GENOMIC DNA]</scope>
    <source>
        <strain evidence="3 4">CNM695-12</strain>
    </source>
</reference>
<evidence type="ECO:0000256" key="2">
    <source>
        <dbReference type="SAM" id="Phobius"/>
    </source>
</evidence>
<feature type="region of interest" description="Disordered" evidence="1">
    <location>
        <begin position="31"/>
        <end position="53"/>
    </location>
</feature>
<feature type="transmembrane region" description="Helical" evidence="2">
    <location>
        <begin position="6"/>
        <end position="21"/>
    </location>
</feature>
<sequence>MDTSTMGMVLGVGAVALFFFIKDMKKVKVKKAQQDQAKPADQQAPSSQTADKD</sequence>
<evidence type="ECO:0000256" key="1">
    <source>
        <dbReference type="SAM" id="MobiDB-lite"/>
    </source>
</evidence>
<proteinExistence type="predicted"/>
<keyword evidence="4" id="KW-1185">Reference proteome</keyword>
<evidence type="ECO:0000313" key="3">
    <source>
        <dbReference type="EMBL" id="RUS66501.1"/>
    </source>
</evidence>
<keyword evidence="2" id="KW-0472">Membrane</keyword>
<feature type="compositionally biased region" description="Low complexity" evidence="1">
    <location>
        <begin position="34"/>
        <end position="53"/>
    </location>
</feature>
<dbReference type="Proteomes" id="UP000286947">
    <property type="component" value="Unassembled WGS sequence"/>
</dbReference>
<name>A0A433SCN5_9BURK</name>
<organism evidence="3 4">
    <name type="scientific">Saezia sanguinis</name>
    <dbReference type="NCBI Taxonomy" id="1965230"/>
    <lineage>
        <taxon>Bacteria</taxon>
        <taxon>Pseudomonadati</taxon>
        <taxon>Pseudomonadota</taxon>
        <taxon>Betaproteobacteria</taxon>
        <taxon>Burkholderiales</taxon>
        <taxon>Saeziaceae</taxon>
        <taxon>Saezia</taxon>
    </lineage>
</organism>
<dbReference type="EMBL" id="PQSP01000004">
    <property type="protein sequence ID" value="RUS66501.1"/>
    <property type="molecule type" value="Genomic_DNA"/>
</dbReference>
<evidence type="ECO:0000313" key="4">
    <source>
        <dbReference type="Proteomes" id="UP000286947"/>
    </source>
</evidence>
<comment type="caution">
    <text evidence="3">The sequence shown here is derived from an EMBL/GenBank/DDBJ whole genome shotgun (WGS) entry which is preliminary data.</text>
</comment>
<dbReference type="RefSeq" id="WP_162615290.1">
    <property type="nucleotide sequence ID" value="NZ_PQSP01000004.1"/>
</dbReference>
<gene>
    <name evidence="3" type="ORF">CUZ56_01781</name>
</gene>
<protein>
    <submittedName>
        <fullName evidence="3">Uncharacterized protein</fullName>
    </submittedName>
</protein>
<keyword evidence="2" id="KW-1133">Transmembrane helix</keyword>
<dbReference type="AlphaFoldDB" id="A0A433SCN5"/>
<accession>A0A433SCN5</accession>
<keyword evidence="2" id="KW-0812">Transmembrane</keyword>